<feature type="region of interest" description="Disordered" evidence="4">
    <location>
        <begin position="805"/>
        <end position="892"/>
    </location>
</feature>
<comment type="similarity">
    <text evidence="2">Belongs to the ARS2 family.</text>
</comment>
<evidence type="ECO:0000259" key="5">
    <source>
        <dbReference type="PROSITE" id="PS00028"/>
    </source>
</evidence>
<feature type="region of interest" description="Disordered" evidence="4">
    <location>
        <begin position="136"/>
        <end position="163"/>
    </location>
</feature>
<organism evidence="6 7">
    <name type="scientific">Trichocladium antarcticum</name>
    <dbReference type="NCBI Taxonomy" id="1450529"/>
    <lineage>
        <taxon>Eukaryota</taxon>
        <taxon>Fungi</taxon>
        <taxon>Dikarya</taxon>
        <taxon>Ascomycota</taxon>
        <taxon>Pezizomycotina</taxon>
        <taxon>Sordariomycetes</taxon>
        <taxon>Sordariomycetidae</taxon>
        <taxon>Sordariales</taxon>
        <taxon>Chaetomiaceae</taxon>
        <taxon>Trichocladium</taxon>
    </lineage>
</organism>
<dbReference type="InterPro" id="IPR025239">
    <property type="entry name" value="DUF4187"/>
</dbReference>
<dbReference type="InterPro" id="IPR007042">
    <property type="entry name" value="SERRATE/Ars2_C"/>
</dbReference>
<feature type="compositionally biased region" description="Low complexity" evidence="4">
    <location>
        <begin position="842"/>
        <end position="854"/>
    </location>
</feature>
<evidence type="ECO:0000256" key="3">
    <source>
        <dbReference type="ARBA" id="ARBA00023242"/>
    </source>
</evidence>
<dbReference type="SMART" id="SM01173">
    <property type="entry name" value="DUF4187"/>
    <property type="match status" value="1"/>
</dbReference>
<accession>A0AAN6UNK6</accession>
<protein>
    <recommendedName>
        <fullName evidence="5">C2H2-type domain-containing protein</fullName>
    </recommendedName>
</protein>
<dbReference type="InterPro" id="IPR021933">
    <property type="entry name" value="SERRATE/Ars2_N"/>
</dbReference>
<dbReference type="Proteomes" id="UP001304895">
    <property type="component" value="Unassembled WGS sequence"/>
</dbReference>
<evidence type="ECO:0000256" key="2">
    <source>
        <dbReference type="ARBA" id="ARBA00005407"/>
    </source>
</evidence>
<evidence type="ECO:0000313" key="7">
    <source>
        <dbReference type="Proteomes" id="UP001304895"/>
    </source>
</evidence>
<keyword evidence="7" id="KW-1185">Reference proteome</keyword>
<dbReference type="PROSITE" id="PS00028">
    <property type="entry name" value="ZINC_FINGER_C2H2_1"/>
    <property type="match status" value="1"/>
</dbReference>
<gene>
    <name evidence="6" type="ORF">BT67DRAFT_173943</name>
</gene>
<comment type="subcellular location">
    <subcellularLocation>
        <location evidence="1">Nucleus</location>
    </subcellularLocation>
</comment>
<dbReference type="AlphaFoldDB" id="A0AAN6UNK6"/>
<comment type="caution">
    <text evidence="6">The sequence shown here is derived from an EMBL/GenBank/DDBJ whole genome shotgun (WGS) entry which is preliminary data.</text>
</comment>
<feature type="compositionally biased region" description="Basic and acidic residues" evidence="4">
    <location>
        <begin position="1"/>
        <end position="35"/>
    </location>
</feature>
<evidence type="ECO:0000256" key="1">
    <source>
        <dbReference type="ARBA" id="ARBA00004123"/>
    </source>
</evidence>
<dbReference type="Pfam" id="PF12066">
    <property type="entry name" value="SERRATE_Ars2_N"/>
    <property type="match status" value="1"/>
</dbReference>
<feature type="compositionally biased region" description="Gly residues" evidence="4">
    <location>
        <begin position="831"/>
        <end position="841"/>
    </location>
</feature>
<dbReference type="PANTHER" id="PTHR13165">
    <property type="entry name" value="ARSENITE-RESISTANCE PROTEIN 2"/>
    <property type="match status" value="1"/>
</dbReference>
<proteinExistence type="inferred from homology"/>
<feature type="compositionally biased region" description="Gly residues" evidence="4">
    <location>
        <begin position="883"/>
        <end position="892"/>
    </location>
</feature>
<feature type="compositionally biased region" description="Acidic residues" evidence="4">
    <location>
        <begin position="353"/>
        <end position="365"/>
    </location>
</feature>
<reference evidence="6" key="1">
    <citation type="journal article" date="2023" name="Mol. Phylogenet. Evol.">
        <title>Genome-scale phylogeny and comparative genomics of the fungal order Sordariales.</title>
        <authorList>
            <person name="Hensen N."/>
            <person name="Bonometti L."/>
            <person name="Westerberg I."/>
            <person name="Brannstrom I.O."/>
            <person name="Guillou S."/>
            <person name="Cros-Aarteil S."/>
            <person name="Calhoun S."/>
            <person name="Haridas S."/>
            <person name="Kuo A."/>
            <person name="Mondo S."/>
            <person name="Pangilinan J."/>
            <person name="Riley R."/>
            <person name="LaButti K."/>
            <person name="Andreopoulos B."/>
            <person name="Lipzen A."/>
            <person name="Chen C."/>
            <person name="Yan M."/>
            <person name="Daum C."/>
            <person name="Ng V."/>
            <person name="Clum A."/>
            <person name="Steindorff A."/>
            <person name="Ohm R.A."/>
            <person name="Martin F."/>
            <person name="Silar P."/>
            <person name="Natvig D.O."/>
            <person name="Lalanne C."/>
            <person name="Gautier V."/>
            <person name="Ament-Velasquez S.L."/>
            <person name="Kruys A."/>
            <person name="Hutchinson M.I."/>
            <person name="Powell A.J."/>
            <person name="Barry K."/>
            <person name="Miller A.N."/>
            <person name="Grigoriev I.V."/>
            <person name="Debuchy R."/>
            <person name="Gladieux P."/>
            <person name="Hiltunen Thoren M."/>
            <person name="Johannesson H."/>
        </authorList>
    </citation>
    <scope>NUCLEOTIDE SEQUENCE</scope>
    <source>
        <strain evidence="6">CBS 123565</strain>
    </source>
</reference>
<dbReference type="Pfam" id="PF13821">
    <property type="entry name" value="DUF4187"/>
    <property type="match status" value="1"/>
</dbReference>
<feature type="region of interest" description="Disordered" evidence="4">
    <location>
        <begin position="346"/>
        <end position="372"/>
    </location>
</feature>
<feature type="region of interest" description="Disordered" evidence="4">
    <location>
        <begin position="488"/>
        <end position="511"/>
    </location>
</feature>
<feature type="domain" description="C2H2-type" evidence="5">
    <location>
        <begin position="676"/>
        <end position="699"/>
    </location>
</feature>
<feature type="compositionally biased region" description="Low complexity" evidence="4">
    <location>
        <begin position="572"/>
        <end position="583"/>
    </location>
</feature>
<dbReference type="GO" id="GO:0031047">
    <property type="term" value="P:regulatory ncRNA-mediated gene silencing"/>
    <property type="evidence" value="ECO:0007669"/>
    <property type="project" value="UniProtKB-ARBA"/>
</dbReference>
<feature type="compositionally biased region" description="Polar residues" evidence="4">
    <location>
        <begin position="728"/>
        <end position="750"/>
    </location>
</feature>
<dbReference type="Pfam" id="PF04959">
    <property type="entry name" value="ARS2"/>
    <property type="match status" value="1"/>
</dbReference>
<evidence type="ECO:0000256" key="4">
    <source>
        <dbReference type="SAM" id="MobiDB-lite"/>
    </source>
</evidence>
<keyword evidence="3" id="KW-0539">Nucleus</keyword>
<reference evidence="6" key="2">
    <citation type="submission" date="2023-05" db="EMBL/GenBank/DDBJ databases">
        <authorList>
            <consortium name="Lawrence Berkeley National Laboratory"/>
            <person name="Steindorff A."/>
            <person name="Hensen N."/>
            <person name="Bonometti L."/>
            <person name="Westerberg I."/>
            <person name="Brannstrom I.O."/>
            <person name="Guillou S."/>
            <person name="Cros-Aarteil S."/>
            <person name="Calhoun S."/>
            <person name="Haridas S."/>
            <person name="Kuo A."/>
            <person name="Mondo S."/>
            <person name="Pangilinan J."/>
            <person name="Riley R."/>
            <person name="Labutti K."/>
            <person name="Andreopoulos B."/>
            <person name="Lipzen A."/>
            <person name="Chen C."/>
            <person name="Yanf M."/>
            <person name="Daum C."/>
            <person name="Ng V."/>
            <person name="Clum A."/>
            <person name="Ohm R."/>
            <person name="Martin F."/>
            <person name="Silar P."/>
            <person name="Natvig D."/>
            <person name="Lalanne C."/>
            <person name="Gautier V."/>
            <person name="Ament-Velasquez S.L."/>
            <person name="Kruys A."/>
            <person name="Hutchinson M.I."/>
            <person name="Powell A.J."/>
            <person name="Barry K."/>
            <person name="Miller A.N."/>
            <person name="Grigoriev I.V."/>
            <person name="Debuchy R."/>
            <person name="Gladieux P."/>
            <person name="Thoren M.H."/>
            <person name="Johannesson H."/>
        </authorList>
    </citation>
    <scope>NUCLEOTIDE SEQUENCE</scope>
    <source>
        <strain evidence="6">CBS 123565</strain>
    </source>
</reference>
<name>A0AAN6UNK6_9PEZI</name>
<dbReference type="InterPro" id="IPR039727">
    <property type="entry name" value="SE/Ars2"/>
</dbReference>
<dbReference type="EMBL" id="MU853403">
    <property type="protein sequence ID" value="KAK4136332.1"/>
    <property type="molecule type" value="Genomic_DNA"/>
</dbReference>
<dbReference type="PANTHER" id="PTHR13165:SF0">
    <property type="entry name" value="SERRATE RNA EFFECTOR MOLECULE HOMOLOG"/>
    <property type="match status" value="1"/>
</dbReference>
<feature type="compositionally biased region" description="Basic and acidic residues" evidence="4">
    <location>
        <begin position="56"/>
        <end position="79"/>
    </location>
</feature>
<feature type="region of interest" description="Disordered" evidence="4">
    <location>
        <begin position="562"/>
        <end position="616"/>
    </location>
</feature>
<feature type="region of interest" description="Disordered" evidence="4">
    <location>
        <begin position="726"/>
        <end position="750"/>
    </location>
</feature>
<dbReference type="GO" id="GO:0016070">
    <property type="term" value="P:RNA metabolic process"/>
    <property type="evidence" value="ECO:0007669"/>
    <property type="project" value="UniProtKB-ARBA"/>
</dbReference>
<dbReference type="InterPro" id="IPR013087">
    <property type="entry name" value="Znf_C2H2_type"/>
</dbReference>
<sequence>MDSFHYRESARSPGDRGWSSRDDVRIKDERGEAFYRSRSPGTDRSRRRSRSPVAVDRYEPRGRGRDEYAGTRDRDDRPRRVNSPPANIDRYVPGQEPAPVQPLTNPIPDPIKLPYQVGFSYFGEWWRANERIKEEKERLKTGRRREPERIRGPREAQEDREKEKAKIQAAYDAYKEDLQAKMAQTFVKLHKEEQWFKERYVPEIRDSFRQQLNELRRSAYARWEQELSSGVFDDFSLEGIPKSESNGAGGVIEKEEGEATAANEVLGVGDLVPASPTEIKDDSQSQPTLLIKTIAPSVSRHNLEAFCREHLGDGEGGYKWLSLSDPNPSKRYHRIGWIMLHPTSEVSAASEDAKDEVDMKDDEDGESKPSPVPIADKALEAINGKTVKDEQRGDFTCHVGVHNPPSHPRKKALWDLFSAPDRIHKDLQLATDLIGKFESDFGSDFNAALQIEEYVERLRLEGKLQSAVPTPPLKKAKKERVLGVDEAMDQEREEGEESATEAGEEEDDEGMVDDEVDDIELVVAKKRLDFTIEYLRRVFNFCFFCVFESDSVHELTRKCPGGHLRRPRSTLSSAAKAVAQASANGDPFPAKKRKEAEDLEEGEAPDGERKFRASTKTEQQLQRAYNWVKTFEDKITQILHPELVDIRKLGGKPVEDALNEELGKHVKQEDEHKWRCRVPDCTKLFKEEHFWRKHVEKRHPEWLDKLKEEFELINCYVMDPAHIAPSRTDANSNGHFPSSNGQQPTGTPRGFNLQNYSMNSMINFPGFPAMPMFSPGMMGANPLGATPGWHSAGGDDRGTGPIRRGGGPMGGGSRFQSRAGPYDRRPNPRYGGDGGMNGAMGGRARPGPANRWGDGAAGGAAMGPREAVQGRTIKSYEDLDQVSGGGGGELNY</sequence>
<evidence type="ECO:0000313" key="6">
    <source>
        <dbReference type="EMBL" id="KAK4136332.1"/>
    </source>
</evidence>
<dbReference type="GO" id="GO:0016604">
    <property type="term" value="C:nuclear body"/>
    <property type="evidence" value="ECO:0007669"/>
    <property type="project" value="TreeGrafter"/>
</dbReference>
<feature type="region of interest" description="Disordered" evidence="4">
    <location>
        <begin position="1"/>
        <end position="103"/>
    </location>
</feature>